<dbReference type="EMBL" id="FNTI01000001">
    <property type="protein sequence ID" value="SED74854.1"/>
    <property type="molecule type" value="Genomic_DNA"/>
</dbReference>
<comment type="cofactor">
    <cofactor evidence="1">
        <name>(R)-lipoate</name>
        <dbReference type="ChEBI" id="CHEBI:83088"/>
    </cofactor>
</comment>
<organism evidence="14 15">
    <name type="scientific">Bradyrhizobium lablabi</name>
    <dbReference type="NCBI Taxonomy" id="722472"/>
    <lineage>
        <taxon>Bacteria</taxon>
        <taxon>Pseudomonadati</taxon>
        <taxon>Pseudomonadota</taxon>
        <taxon>Alphaproteobacteria</taxon>
        <taxon>Hyphomicrobiales</taxon>
        <taxon>Nitrobacteraceae</taxon>
        <taxon>Bradyrhizobium</taxon>
    </lineage>
</organism>
<evidence type="ECO:0000259" key="13">
    <source>
        <dbReference type="PROSITE" id="PS50968"/>
    </source>
</evidence>
<proteinExistence type="inferred from homology"/>
<comment type="catalytic activity">
    <reaction evidence="10">
        <text>N(6)-[(R)-dihydrolipoyl]-L-lysyl-[protein] + succinyl-CoA = N(6)-[(R)-S(8)-succinyldihydrolipoyl]-L-lysyl-[protein] + CoA</text>
        <dbReference type="Rhea" id="RHEA:15213"/>
        <dbReference type="Rhea" id="RHEA-COMP:10475"/>
        <dbReference type="Rhea" id="RHEA-COMP:20092"/>
        <dbReference type="ChEBI" id="CHEBI:57287"/>
        <dbReference type="ChEBI" id="CHEBI:57292"/>
        <dbReference type="ChEBI" id="CHEBI:83100"/>
        <dbReference type="ChEBI" id="CHEBI:83120"/>
        <dbReference type="EC" id="2.3.1.61"/>
    </reaction>
</comment>
<evidence type="ECO:0000256" key="6">
    <source>
        <dbReference type="ARBA" id="ARBA00022532"/>
    </source>
</evidence>
<evidence type="ECO:0000256" key="5">
    <source>
        <dbReference type="ARBA" id="ARBA00011666"/>
    </source>
</evidence>
<dbReference type="GO" id="GO:0004149">
    <property type="term" value="F:dihydrolipoyllysine-residue succinyltransferase activity"/>
    <property type="evidence" value="ECO:0007669"/>
    <property type="project" value="UniProtKB-UniRule"/>
</dbReference>
<evidence type="ECO:0000313" key="15">
    <source>
        <dbReference type="Proteomes" id="UP000183208"/>
    </source>
</evidence>
<evidence type="ECO:0000256" key="10">
    <source>
        <dbReference type="ARBA" id="ARBA00052761"/>
    </source>
</evidence>
<evidence type="ECO:0000256" key="3">
    <source>
        <dbReference type="ARBA" id="ARBA00005145"/>
    </source>
</evidence>
<dbReference type="Pfam" id="PF00198">
    <property type="entry name" value="2-oxoacid_dh"/>
    <property type="match status" value="1"/>
</dbReference>
<dbReference type="GO" id="GO:0006099">
    <property type="term" value="P:tricarboxylic acid cycle"/>
    <property type="evidence" value="ECO:0007669"/>
    <property type="project" value="UniProtKB-UniRule"/>
</dbReference>
<dbReference type="Gene3D" id="2.40.50.100">
    <property type="match status" value="1"/>
</dbReference>
<dbReference type="InterPro" id="IPR003016">
    <property type="entry name" value="2-oxoA_DH_lipoyl-BS"/>
</dbReference>
<comment type="function">
    <text evidence="2">E2 component of the 2-oxoglutarate dehydrogenase (OGDH) complex which catalyzes the second step in the conversion of 2-oxoglutarate to succinyl-CoA and CO(2).</text>
</comment>
<dbReference type="RefSeq" id="WP_074831682.1">
    <property type="nucleotide sequence ID" value="NZ_FNTI01000001.1"/>
</dbReference>
<keyword evidence="6" id="KW-0816">Tricarboxylic acid cycle</keyword>
<dbReference type="PROSITE" id="PS50968">
    <property type="entry name" value="BIOTINYL_LIPOYL"/>
    <property type="match status" value="1"/>
</dbReference>
<dbReference type="GO" id="GO:0045252">
    <property type="term" value="C:oxoglutarate dehydrogenase complex"/>
    <property type="evidence" value="ECO:0007669"/>
    <property type="project" value="UniProtKB-UniRule"/>
</dbReference>
<evidence type="ECO:0000256" key="11">
    <source>
        <dbReference type="NCBIfam" id="TIGR01347"/>
    </source>
</evidence>
<dbReference type="InterPro" id="IPR050537">
    <property type="entry name" value="2-oxoacid_dehydrogenase"/>
</dbReference>
<dbReference type="SUPFAM" id="SSF52777">
    <property type="entry name" value="CoA-dependent acyltransferases"/>
    <property type="match status" value="1"/>
</dbReference>
<name>A0A1M7CTH3_9BRAD</name>
<keyword evidence="8" id="KW-0450">Lipoyl</keyword>
<accession>A0A1M7CTH3</accession>
<comment type="pathway">
    <text evidence="3">Amino-acid degradation; L-lysine degradation via saccharopine pathway; glutaryl-CoA from L-lysine: step 6/6.</text>
</comment>
<evidence type="ECO:0000256" key="12">
    <source>
        <dbReference type="SAM" id="MobiDB-lite"/>
    </source>
</evidence>
<evidence type="ECO:0000256" key="8">
    <source>
        <dbReference type="ARBA" id="ARBA00022823"/>
    </source>
</evidence>
<evidence type="ECO:0000256" key="4">
    <source>
        <dbReference type="ARBA" id="ARBA00007317"/>
    </source>
</evidence>
<evidence type="ECO:0000256" key="2">
    <source>
        <dbReference type="ARBA" id="ARBA00004052"/>
    </source>
</evidence>
<evidence type="ECO:0000256" key="9">
    <source>
        <dbReference type="ARBA" id="ARBA00023315"/>
    </source>
</evidence>
<evidence type="ECO:0000313" key="14">
    <source>
        <dbReference type="EMBL" id="SED74854.1"/>
    </source>
</evidence>
<dbReference type="PANTHER" id="PTHR43416">
    <property type="entry name" value="DIHYDROLIPOYLLYSINE-RESIDUE SUCCINYLTRANSFERASE COMPONENT OF 2-OXOGLUTARATE DEHYDROGENASE COMPLEX, MITOCHONDRIAL-RELATED"/>
    <property type="match status" value="1"/>
</dbReference>
<dbReference type="NCBIfam" id="TIGR01347">
    <property type="entry name" value="sucB"/>
    <property type="match status" value="1"/>
</dbReference>
<dbReference type="FunFam" id="3.30.559.10:FF:000007">
    <property type="entry name" value="Dihydrolipoamide acetyltransferase component of pyruvate dehydrogenase complex"/>
    <property type="match status" value="1"/>
</dbReference>
<dbReference type="GO" id="GO:0033512">
    <property type="term" value="P:L-lysine catabolic process to acetyl-CoA via saccharopine"/>
    <property type="evidence" value="ECO:0007669"/>
    <property type="project" value="UniProtKB-UniPathway"/>
</dbReference>
<dbReference type="InterPro" id="IPR006255">
    <property type="entry name" value="SucB"/>
</dbReference>
<dbReference type="SUPFAM" id="SSF51230">
    <property type="entry name" value="Single hybrid motif"/>
    <property type="match status" value="1"/>
</dbReference>
<feature type="domain" description="Lipoyl-binding" evidence="13">
    <location>
        <begin position="1"/>
        <end position="76"/>
    </location>
</feature>
<gene>
    <name evidence="14" type="ORF">SAMN05444171_5026</name>
</gene>
<evidence type="ECO:0000256" key="7">
    <source>
        <dbReference type="ARBA" id="ARBA00022679"/>
    </source>
</evidence>
<dbReference type="InterPro" id="IPR000089">
    <property type="entry name" value="Biotin_lipoyl"/>
</dbReference>
<dbReference type="PROSITE" id="PS00189">
    <property type="entry name" value="LIPOYL"/>
    <property type="match status" value="1"/>
</dbReference>
<dbReference type="OrthoDB" id="9805770at2"/>
<dbReference type="Pfam" id="PF00364">
    <property type="entry name" value="Biotin_lipoyl"/>
    <property type="match status" value="1"/>
</dbReference>
<reference evidence="14 15" key="1">
    <citation type="submission" date="2016-10" db="EMBL/GenBank/DDBJ databases">
        <authorList>
            <person name="de Groot N.N."/>
        </authorList>
    </citation>
    <scope>NUCLEOTIDE SEQUENCE [LARGE SCALE GENOMIC DNA]</scope>
    <source>
        <strain evidence="14 15">GAS522</strain>
    </source>
</reference>
<feature type="compositionally biased region" description="Polar residues" evidence="12">
    <location>
        <begin position="101"/>
        <end position="111"/>
    </location>
</feature>
<dbReference type="PANTHER" id="PTHR43416:SF5">
    <property type="entry name" value="DIHYDROLIPOYLLYSINE-RESIDUE SUCCINYLTRANSFERASE COMPONENT OF 2-OXOGLUTARATE DEHYDROGENASE COMPLEX, MITOCHONDRIAL"/>
    <property type="match status" value="1"/>
</dbReference>
<dbReference type="NCBIfam" id="NF004309">
    <property type="entry name" value="PRK05704.1"/>
    <property type="match status" value="1"/>
</dbReference>
<dbReference type="InterPro" id="IPR023213">
    <property type="entry name" value="CAT-like_dom_sf"/>
</dbReference>
<dbReference type="Gene3D" id="3.30.559.10">
    <property type="entry name" value="Chloramphenicol acetyltransferase-like domain"/>
    <property type="match status" value="1"/>
</dbReference>
<comment type="similarity">
    <text evidence="4">Belongs to the 2-oxoacid dehydrogenase family.</text>
</comment>
<sequence>MTEVRVPTLGESVTEATIGRWFKRAGDAVAKDEPLVELETDKITIEVPAPSAGTLGLIFAKDGETVGVGTLLGQITDNPVGANAKAAKAPAKAAASPPPSQTYAMHSQLGSTDAPPRSGESSYVPETGAGSAKNSRNSRSDLQMEIGNAPRLSTSVNPPVATMQVRTPSPPQDAAREERVKLTRLRQTIARRLKEVQNTAAMLTTFNEADMSYIMAVRTQHKDAFEKKHGSKLGFMGFFTKACVQALKDIPAVNTEVDGTHIIYKNYYHIGVAVGTDRGLVVPVVRDCDQKSIGEIEKAIADVGKRARNGQLRIEEMQGGSFTITNGGVYGSLTSTPILNAPQSGILGMHNVQHRAVAIGGNVEIRPMMYLALTYDHRVIDGKEAVTFLTRVKQSLEDPTRLVLDL</sequence>
<protein>
    <recommendedName>
        <fullName evidence="11">Dihydrolipoyllysine-residue succinyltransferase</fullName>
        <ecNumber evidence="11">2.3.1.61</ecNumber>
    </recommendedName>
</protein>
<dbReference type="UniPathway" id="UPA00868">
    <property type="reaction ID" value="UER00840"/>
</dbReference>
<dbReference type="Proteomes" id="UP000183208">
    <property type="component" value="Unassembled WGS sequence"/>
</dbReference>
<dbReference type="GO" id="GO:0005829">
    <property type="term" value="C:cytosol"/>
    <property type="evidence" value="ECO:0007669"/>
    <property type="project" value="TreeGrafter"/>
</dbReference>
<keyword evidence="7" id="KW-0808">Transferase</keyword>
<dbReference type="InterPro" id="IPR011053">
    <property type="entry name" value="Single_hybrid_motif"/>
</dbReference>
<dbReference type="CDD" id="cd06849">
    <property type="entry name" value="lipoyl_domain"/>
    <property type="match status" value="1"/>
</dbReference>
<dbReference type="AlphaFoldDB" id="A0A1M7CTH3"/>
<dbReference type="EC" id="2.3.1.61" evidence="11"/>
<keyword evidence="9" id="KW-0012">Acyltransferase</keyword>
<evidence type="ECO:0000256" key="1">
    <source>
        <dbReference type="ARBA" id="ARBA00001938"/>
    </source>
</evidence>
<comment type="subunit">
    <text evidence="5">Forms a 24-polypeptide structural core with octahedral symmetry. Part of the 2-oxoglutarate dehydrogenase (OGDH) complex composed of E1 (2-oxoglutarate dehydrogenase), E2 (dihydrolipoamide succinyltransferase) and E3 (dihydrolipoamide dehydrogenase); the complex contains multiple copies of the three enzymatic components (E1, E2 and E3).</text>
</comment>
<dbReference type="InterPro" id="IPR001078">
    <property type="entry name" value="2-oxoacid_DH_actylTfrase"/>
</dbReference>
<feature type="region of interest" description="Disordered" evidence="12">
    <location>
        <begin position="89"/>
        <end position="140"/>
    </location>
</feature>